<dbReference type="InterPro" id="IPR000515">
    <property type="entry name" value="MetI-like"/>
</dbReference>
<feature type="domain" description="ABC transmembrane type-1" evidence="8">
    <location>
        <begin position="77"/>
        <end position="288"/>
    </location>
</feature>
<comment type="similarity">
    <text evidence="7">Belongs to the binding-protein-dependent transport system permease family.</text>
</comment>
<proteinExistence type="inferred from homology"/>
<reference evidence="9 10" key="1">
    <citation type="submission" date="2019-08" db="EMBL/GenBank/DDBJ databases">
        <title>In-depth cultivation of the pig gut microbiome towards novel bacterial diversity and tailored functional studies.</title>
        <authorList>
            <person name="Wylensek D."/>
            <person name="Hitch T.C.A."/>
            <person name="Clavel T."/>
        </authorList>
    </citation>
    <scope>NUCLEOTIDE SEQUENCE [LARGE SCALE GENOMIC DNA]</scope>
    <source>
        <strain evidence="9 10">Oil+RF-744-WCA-WT-11</strain>
    </source>
</reference>
<comment type="caution">
    <text evidence="9">The sequence shown here is derived from an EMBL/GenBank/DDBJ whole genome shotgun (WGS) entry which is preliminary data.</text>
</comment>
<dbReference type="PROSITE" id="PS50928">
    <property type="entry name" value="ABC_TM1"/>
    <property type="match status" value="1"/>
</dbReference>
<organism evidence="9 10">
    <name type="scientific">Porcincola intestinalis</name>
    <dbReference type="NCBI Taxonomy" id="2606632"/>
    <lineage>
        <taxon>Bacteria</taxon>
        <taxon>Bacillati</taxon>
        <taxon>Bacillota</taxon>
        <taxon>Clostridia</taxon>
        <taxon>Lachnospirales</taxon>
        <taxon>Lachnospiraceae</taxon>
        <taxon>Porcincola</taxon>
    </lineage>
</organism>
<dbReference type="GO" id="GO:0055085">
    <property type="term" value="P:transmembrane transport"/>
    <property type="evidence" value="ECO:0007669"/>
    <property type="project" value="InterPro"/>
</dbReference>
<dbReference type="AlphaFoldDB" id="A0A6L5X4C8"/>
<sequence>MTAKKRRSNGRRTREAYGFILPGVLYMLVVVGYPIVYNFILSFKDTSVRNLATGTSKFIGFQNYIELFHNPTFILVLKNTFVFTIGSLIFQFTIGYLLALFFYKKFTLSGPIRGLMLIPYMMPMAVTGLLGQNLFLNSGLINNLLSKVGIAGPAWLTSTSTAMIAVVIMNCWVGIPFNMLLLISGMSNISEDVYEASAIDGAGRMQQFWKITMPLMKDSILAVLMLGFIYTFRAFDLMFIMTAGGPLNSTDVLGTYSYMLSFTQYQFSKGSAVAIVLFLCLLLIGILYLLLLRKDDKEEEA</sequence>
<feature type="transmembrane region" description="Helical" evidence="7">
    <location>
        <begin position="155"/>
        <end position="181"/>
    </location>
</feature>
<evidence type="ECO:0000256" key="3">
    <source>
        <dbReference type="ARBA" id="ARBA00022475"/>
    </source>
</evidence>
<dbReference type="SUPFAM" id="SSF161098">
    <property type="entry name" value="MetI-like"/>
    <property type="match status" value="1"/>
</dbReference>
<name>A0A6L5X4C8_9FIRM</name>
<evidence type="ECO:0000313" key="10">
    <source>
        <dbReference type="Proteomes" id="UP000481852"/>
    </source>
</evidence>
<evidence type="ECO:0000256" key="1">
    <source>
        <dbReference type="ARBA" id="ARBA00004651"/>
    </source>
</evidence>
<feature type="transmembrane region" description="Helical" evidence="7">
    <location>
        <begin position="220"/>
        <end position="247"/>
    </location>
</feature>
<keyword evidence="5 7" id="KW-1133">Transmembrane helix</keyword>
<dbReference type="GO" id="GO:0005886">
    <property type="term" value="C:plasma membrane"/>
    <property type="evidence" value="ECO:0007669"/>
    <property type="project" value="UniProtKB-SubCell"/>
</dbReference>
<gene>
    <name evidence="9" type="ORF">FYJ35_05365</name>
</gene>
<dbReference type="Proteomes" id="UP000481852">
    <property type="component" value="Unassembled WGS sequence"/>
</dbReference>
<dbReference type="EMBL" id="VULZ01000004">
    <property type="protein sequence ID" value="MSS14475.1"/>
    <property type="molecule type" value="Genomic_DNA"/>
</dbReference>
<evidence type="ECO:0000256" key="2">
    <source>
        <dbReference type="ARBA" id="ARBA00022448"/>
    </source>
</evidence>
<feature type="transmembrane region" description="Helical" evidence="7">
    <location>
        <begin position="81"/>
        <end position="103"/>
    </location>
</feature>
<evidence type="ECO:0000313" key="9">
    <source>
        <dbReference type="EMBL" id="MSS14475.1"/>
    </source>
</evidence>
<dbReference type="RefSeq" id="WP_154524306.1">
    <property type="nucleotide sequence ID" value="NZ_VULZ01000004.1"/>
</dbReference>
<dbReference type="CDD" id="cd06261">
    <property type="entry name" value="TM_PBP2"/>
    <property type="match status" value="1"/>
</dbReference>
<evidence type="ECO:0000256" key="7">
    <source>
        <dbReference type="RuleBase" id="RU363032"/>
    </source>
</evidence>
<evidence type="ECO:0000259" key="8">
    <source>
        <dbReference type="PROSITE" id="PS50928"/>
    </source>
</evidence>
<protein>
    <submittedName>
        <fullName evidence="9">Sugar ABC transporter permease</fullName>
    </submittedName>
</protein>
<evidence type="ECO:0000256" key="6">
    <source>
        <dbReference type="ARBA" id="ARBA00023136"/>
    </source>
</evidence>
<keyword evidence="2 7" id="KW-0813">Transport</keyword>
<dbReference type="Gene3D" id="1.10.3720.10">
    <property type="entry name" value="MetI-like"/>
    <property type="match status" value="1"/>
</dbReference>
<evidence type="ECO:0000256" key="5">
    <source>
        <dbReference type="ARBA" id="ARBA00022989"/>
    </source>
</evidence>
<feature type="transmembrane region" description="Helical" evidence="7">
    <location>
        <begin position="16"/>
        <end position="40"/>
    </location>
</feature>
<dbReference type="PANTHER" id="PTHR43005:SF1">
    <property type="entry name" value="SPERMIDINE_PUTRESCINE TRANSPORT SYSTEM PERMEASE PROTEIN"/>
    <property type="match status" value="1"/>
</dbReference>
<evidence type="ECO:0000256" key="4">
    <source>
        <dbReference type="ARBA" id="ARBA00022692"/>
    </source>
</evidence>
<dbReference type="Pfam" id="PF00528">
    <property type="entry name" value="BPD_transp_1"/>
    <property type="match status" value="1"/>
</dbReference>
<comment type="subcellular location">
    <subcellularLocation>
        <location evidence="1 7">Cell membrane</location>
        <topology evidence="1 7">Multi-pass membrane protein</topology>
    </subcellularLocation>
</comment>
<accession>A0A6L5X4C8</accession>
<keyword evidence="4 7" id="KW-0812">Transmembrane</keyword>
<keyword evidence="10" id="KW-1185">Reference proteome</keyword>
<feature type="transmembrane region" description="Helical" evidence="7">
    <location>
        <begin position="267"/>
        <end position="291"/>
    </location>
</feature>
<feature type="transmembrane region" description="Helical" evidence="7">
    <location>
        <begin position="115"/>
        <end position="135"/>
    </location>
</feature>
<keyword evidence="3" id="KW-1003">Cell membrane</keyword>
<dbReference type="PANTHER" id="PTHR43005">
    <property type="entry name" value="BLR7065 PROTEIN"/>
    <property type="match status" value="1"/>
</dbReference>
<dbReference type="InterPro" id="IPR035906">
    <property type="entry name" value="MetI-like_sf"/>
</dbReference>
<keyword evidence="6 7" id="KW-0472">Membrane</keyword>